<dbReference type="Gene3D" id="3.40.50.300">
    <property type="entry name" value="P-loop containing nucleotide triphosphate hydrolases"/>
    <property type="match status" value="1"/>
</dbReference>
<dbReference type="GO" id="GO:0140359">
    <property type="term" value="F:ABC-type transporter activity"/>
    <property type="evidence" value="ECO:0007669"/>
    <property type="project" value="InterPro"/>
</dbReference>
<comment type="caution">
    <text evidence="12">The sequence shown here is derived from an EMBL/GenBank/DDBJ whole genome shotgun (WGS) entry which is preliminary data.</text>
</comment>
<dbReference type="InterPro" id="IPR011527">
    <property type="entry name" value="ABC1_TM_dom"/>
</dbReference>
<dbReference type="Gene3D" id="1.20.1560.10">
    <property type="entry name" value="ABC transporter type 1, transmembrane domain"/>
    <property type="match status" value="1"/>
</dbReference>
<evidence type="ECO:0000256" key="1">
    <source>
        <dbReference type="ARBA" id="ARBA00004651"/>
    </source>
</evidence>
<keyword evidence="3 9" id="KW-0812">Transmembrane</keyword>
<keyword evidence="4" id="KW-0547">Nucleotide-binding</keyword>
<dbReference type="PROSITE" id="PS50893">
    <property type="entry name" value="ABC_TRANSPORTER_2"/>
    <property type="match status" value="1"/>
</dbReference>
<evidence type="ECO:0000256" key="2">
    <source>
        <dbReference type="ARBA" id="ARBA00005417"/>
    </source>
</evidence>
<feature type="transmembrane region" description="Helical" evidence="9">
    <location>
        <begin position="38"/>
        <end position="60"/>
    </location>
</feature>
<feature type="transmembrane region" description="Helical" evidence="9">
    <location>
        <begin position="268"/>
        <end position="292"/>
    </location>
</feature>
<accession>A0AA42CHK6</accession>
<evidence type="ECO:0000256" key="5">
    <source>
        <dbReference type="ARBA" id="ARBA00022840"/>
    </source>
</evidence>
<evidence type="ECO:0000259" key="11">
    <source>
        <dbReference type="PROSITE" id="PS50929"/>
    </source>
</evidence>
<organism evidence="12 13">
    <name type="scientific">Lichenifustis flavocetrariae</name>
    <dbReference type="NCBI Taxonomy" id="2949735"/>
    <lineage>
        <taxon>Bacteria</taxon>
        <taxon>Pseudomonadati</taxon>
        <taxon>Pseudomonadota</taxon>
        <taxon>Alphaproteobacteria</taxon>
        <taxon>Hyphomicrobiales</taxon>
        <taxon>Lichenihabitantaceae</taxon>
        <taxon>Lichenifustis</taxon>
    </lineage>
</organism>
<keyword evidence="6 9" id="KW-1133">Transmembrane helix</keyword>
<feature type="domain" description="ABC transporter" evidence="10">
    <location>
        <begin position="361"/>
        <end position="600"/>
    </location>
</feature>
<dbReference type="InterPro" id="IPR017871">
    <property type="entry name" value="ABC_transporter-like_CS"/>
</dbReference>
<evidence type="ECO:0000313" key="13">
    <source>
        <dbReference type="Proteomes" id="UP001165667"/>
    </source>
</evidence>
<dbReference type="Pfam" id="PF00005">
    <property type="entry name" value="ABC_tran"/>
    <property type="match status" value="1"/>
</dbReference>
<evidence type="ECO:0000256" key="4">
    <source>
        <dbReference type="ARBA" id="ARBA00022741"/>
    </source>
</evidence>
<dbReference type="SMART" id="SM00382">
    <property type="entry name" value="AAA"/>
    <property type="match status" value="1"/>
</dbReference>
<comment type="subcellular location">
    <subcellularLocation>
        <location evidence="1">Cell membrane</location>
        <topology evidence="1">Multi-pass membrane protein</topology>
    </subcellularLocation>
</comment>
<dbReference type="InterPro" id="IPR027417">
    <property type="entry name" value="P-loop_NTPase"/>
</dbReference>
<sequence length="621" mass="67916">MFRILESIIDPTRSGGVAQPPARLASFYWHYARQAKGLLAALFAAGLCVALLDASVPWFIGRLVRFITSVPRDLFFAEHGGFLAAMGIVVLVARPLAIATQNLISNAGIVASLTNLVRWQSHRYVVRQSWPFFQNDFAGRIAARVMETGPAVRQSAVSGITAVWGILVYGVSALLLLGSVDVWLTVPIAFWFCAYAVLLRAIVPRIRDRSKKNSEARSLIVGRIVDSYTNILTLKLFARLKHEDAYVREAVDGHTRAFRRQLRMMSTLTIGLQILNAVMLAGEVSFAVVLWQRGSIDVGVVAMAIPLSWQIASAAGWVAVQVTDIFEQMGTIQEGMMTIARPIALTDPADANELMVSSGEIRFEHVSFGYGRESGLMNNLDFVIRPAQKIGLVGRSGAGKTTLVNLLLRFHDVEGGRITIDNQDIGLVTQESLRGAISVVTQDTSLLHRSIRENIAYGRPEASLAEIVEAAKRAHAHEFILDLEDWQGRRGYDAQVGERGVKLSGGQRQRIAIARVILKDAPILILDEATSALDSEVENAIQDSLADLMTGKTVIAIAHRLSTIARMDRLIVMDQGCILQSGTHAELLARGGLYADLWSHQSGGFIDDAESPIEAARRAVH</sequence>
<feature type="transmembrane region" description="Helical" evidence="9">
    <location>
        <begin position="156"/>
        <end position="176"/>
    </location>
</feature>
<reference evidence="12" key="1">
    <citation type="submission" date="2022-05" db="EMBL/GenBank/DDBJ databases">
        <authorList>
            <person name="Pankratov T."/>
        </authorList>
    </citation>
    <scope>NUCLEOTIDE SEQUENCE</scope>
    <source>
        <strain evidence="12">BP6-180914</strain>
    </source>
</reference>
<dbReference type="InterPro" id="IPR036640">
    <property type="entry name" value="ABC1_TM_sf"/>
</dbReference>
<dbReference type="Proteomes" id="UP001165667">
    <property type="component" value="Unassembled WGS sequence"/>
</dbReference>
<keyword evidence="13" id="KW-1185">Reference proteome</keyword>
<dbReference type="InterPro" id="IPR039421">
    <property type="entry name" value="Type_1_exporter"/>
</dbReference>
<dbReference type="PROSITE" id="PS50929">
    <property type="entry name" value="ABC_TM1F"/>
    <property type="match status" value="1"/>
</dbReference>
<feature type="transmembrane region" description="Helical" evidence="9">
    <location>
        <begin position="182"/>
        <end position="203"/>
    </location>
</feature>
<keyword evidence="7 9" id="KW-0472">Membrane</keyword>
<dbReference type="GO" id="GO:0034040">
    <property type="term" value="F:ATPase-coupled lipid transmembrane transporter activity"/>
    <property type="evidence" value="ECO:0007669"/>
    <property type="project" value="TreeGrafter"/>
</dbReference>
<gene>
    <name evidence="12" type="ORF">M8523_06335</name>
</gene>
<dbReference type="PANTHER" id="PTHR24221">
    <property type="entry name" value="ATP-BINDING CASSETTE SUB-FAMILY B"/>
    <property type="match status" value="1"/>
</dbReference>
<protein>
    <submittedName>
        <fullName evidence="12">ABC transporter ATP-binding protein/permease</fullName>
    </submittedName>
</protein>
<dbReference type="PANTHER" id="PTHR24221:SF203">
    <property type="entry name" value="ATP-BINDING_PERMEASE FUSION ABC TRANSPORTER-RELATED"/>
    <property type="match status" value="1"/>
</dbReference>
<evidence type="ECO:0000256" key="3">
    <source>
        <dbReference type="ARBA" id="ARBA00022692"/>
    </source>
</evidence>
<proteinExistence type="inferred from homology"/>
<dbReference type="PROSITE" id="PS00211">
    <property type="entry name" value="ABC_TRANSPORTER_1"/>
    <property type="match status" value="1"/>
</dbReference>
<name>A0AA42CHK6_9HYPH</name>
<feature type="domain" description="ABC transmembrane type-1" evidence="11">
    <location>
        <begin position="40"/>
        <end position="327"/>
    </location>
</feature>
<dbReference type="GO" id="GO:0005524">
    <property type="term" value="F:ATP binding"/>
    <property type="evidence" value="ECO:0007669"/>
    <property type="project" value="UniProtKB-KW"/>
</dbReference>
<comment type="function">
    <text evidence="8">Part of an ABC transporter complex. Transmembrane domains (TMD) form a pore in the inner membrane and the ATP-binding domain (NBD) is responsible for energy generation.</text>
</comment>
<feature type="transmembrane region" description="Helical" evidence="9">
    <location>
        <begin position="80"/>
        <end position="97"/>
    </location>
</feature>
<dbReference type="RefSeq" id="WP_282584002.1">
    <property type="nucleotide sequence ID" value="NZ_JAMOIM010000003.1"/>
</dbReference>
<evidence type="ECO:0000256" key="7">
    <source>
        <dbReference type="ARBA" id="ARBA00023136"/>
    </source>
</evidence>
<comment type="similarity">
    <text evidence="2">Belongs to the ABC transporter superfamily.</text>
</comment>
<evidence type="ECO:0000313" key="12">
    <source>
        <dbReference type="EMBL" id="MCW6507638.1"/>
    </source>
</evidence>
<dbReference type="Pfam" id="PF00664">
    <property type="entry name" value="ABC_membrane"/>
    <property type="match status" value="1"/>
</dbReference>
<dbReference type="GO" id="GO:0016887">
    <property type="term" value="F:ATP hydrolysis activity"/>
    <property type="evidence" value="ECO:0007669"/>
    <property type="project" value="InterPro"/>
</dbReference>
<evidence type="ECO:0000256" key="6">
    <source>
        <dbReference type="ARBA" id="ARBA00022989"/>
    </source>
</evidence>
<dbReference type="SUPFAM" id="SSF90123">
    <property type="entry name" value="ABC transporter transmembrane region"/>
    <property type="match status" value="1"/>
</dbReference>
<dbReference type="InterPro" id="IPR003593">
    <property type="entry name" value="AAA+_ATPase"/>
</dbReference>
<dbReference type="FunFam" id="3.40.50.300:FF:000218">
    <property type="entry name" value="Multidrug ABC transporter ATP-binding protein"/>
    <property type="match status" value="1"/>
</dbReference>
<evidence type="ECO:0000256" key="9">
    <source>
        <dbReference type="SAM" id="Phobius"/>
    </source>
</evidence>
<dbReference type="GO" id="GO:0005886">
    <property type="term" value="C:plasma membrane"/>
    <property type="evidence" value="ECO:0007669"/>
    <property type="project" value="UniProtKB-SubCell"/>
</dbReference>
<dbReference type="SUPFAM" id="SSF52540">
    <property type="entry name" value="P-loop containing nucleoside triphosphate hydrolases"/>
    <property type="match status" value="1"/>
</dbReference>
<evidence type="ECO:0000256" key="8">
    <source>
        <dbReference type="ARBA" id="ARBA00024725"/>
    </source>
</evidence>
<keyword evidence="5 12" id="KW-0067">ATP-binding</keyword>
<dbReference type="InterPro" id="IPR003439">
    <property type="entry name" value="ABC_transporter-like_ATP-bd"/>
</dbReference>
<dbReference type="EMBL" id="JAMOIM010000003">
    <property type="protein sequence ID" value="MCW6507638.1"/>
    <property type="molecule type" value="Genomic_DNA"/>
</dbReference>
<evidence type="ECO:0000259" key="10">
    <source>
        <dbReference type="PROSITE" id="PS50893"/>
    </source>
</evidence>
<dbReference type="AlphaFoldDB" id="A0AA42CHK6"/>